<evidence type="ECO:0000313" key="1">
    <source>
        <dbReference type="EMBL" id="GAI52318.1"/>
    </source>
</evidence>
<reference evidence="1" key="1">
    <citation type="journal article" date="2014" name="Front. Microbiol.">
        <title>High frequency of phylogenetically diverse reductive dehalogenase-homologous genes in deep subseafloor sedimentary metagenomes.</title>
        <authorList>
            <person name="Kawai M."/>
            <person name="Futagami T."/>
            <person name="Toyoda A."/>
            <person name="Takaki Y."/>
            <person name="Nishi S."/>
            <person name="Hori S."/>
            <person name="Arai W."/>
            <person name="Tsubouchi T."/>
            <person name="Morono Y."/>
            <person name="Uchiyama I."/>
            <person name="Ito T."/>
            <person name="Fujiyama A."/>
            <person name="Inagaki F."/>
            <person name="Takami H."/>
        </authorList>
    </citation>
    <scope>NUCLEOTIDE SEQUENCE</scope>
    <source>
        <strain evidence="1">Expedition CK06-06</strain>
    </source>
</reference>
<comment type="caution">
    <text evidence="1">The sequence shown here is derived from an EMBL/GenBank/DDBJ whole genome shotgun (WGS) entry which is preliminary data.</text>
</comment>
<protein>
    <submittedName>
        <fullName evidence="1">Uncharacterized protein</fullName>
    </submittedName>
</protein>
<sequence length="47" mass="5753">MPKEARKHIEELFEQVRKNVSRAPELVAELNRWGVFPEYQDRFFTLF</sequence>
<gene>
    <name evidence="1" type="ORF">S06H3_58116</name>
</gene>
<accession>X1P8Y4</accession>
<feature type="non-terminal residue" evidence="1">
    <location>
        <position position="47"/>
    </location>
</feature>
<dbReference type="AlphaFoldDB" id="X1P8Y4"/>
<name>X1P8Y4_9ZZZZ</name>
<proteinExistence type="predicted"/>
<organism evidence="1">
    <name type="scientific">marine sediment metagenome</name>
    <dbReference type="NCBI Taxonomy" id="412755"/>
    <lineage>
        <taxon>unclassified sequences</taxon>
        <taxon>metagenomes</taxon>
        <taxon>ecological metagenomes</taxon>
    </lineage>
</organism>
<dbReference type="EMBL" id="BARV01037589">
    <property type="protein sequence ID" value="GAI52318.1"/>
    <property type="molecule type" value="Genomic_DNA"/>
</dbReference>